<dbReference type="EMBL" id="AYZM01000045">
    <property type="protein sequence ID" value="KRN26149.1"/>
    <property type="molecule type" value="Genomic_DNA"/>
</dbReference>
<sequence>MNKIALTSVTLLSVLAGTTVTNNTALAKKHSLKHQTLSSVVLKDGKLSGIAKTGSKITIYHGKKILKSSSIKTSHFTFKLKGIKKNWKIKLTATKKGYAKASKTVTARVTDTVTIQPKRKKEYFSDSTDTLVLKQGKITFGETAIEPSDFNDDNFLVFIRYTNTTSEKVDLSLLLIECIDATQNVGSVTKTLSEGWVADDSAYYDAAQIVDDSEYVNPGETVTTVATWELVSDTAPIELSFSSPENYNNLGALIYE</sequence>
<keyword evidence="4" id="KW-1185">Reference proteome</keyword>
<dbReference type="RefSeq" id="WP_057151715.1">
    <property type="nucleotide sequence ID" value="NZ_AYZM01000045.1"/>
</dbReference>
<evidence type="ECO:0000259" key="2">
    <source>
        <dbReference type="Pfam" id="PF16729"/>
    </source>
</evidence>
<reference evidence="3 4" key="1">
    <citation type="journal article" date="2015" name="Genome Announc.">
        <title>Expanding the biotechnology potential of lactobacilli through comparative genomics of 213 strains and associated genera.</title>
        <authorList>
            <person name="Sun Z."/>
            <person name="Harris H.M."/>
            <person name="McCann A."/>
            <person name="Guo C."/>
            <person name="Argimon S."/>
            <person name="Zhang W."/>
            <person name="Yang X."/>
            <person name="Jeffery I.B."/>
            <person name="Cooney J.C."/>
            <person name="Kagawa T.F."/>
            <person name="Liu W."/>
            <person name="Song Y."/>
            <person name="Salvetti E."/>
            <person name="Wrobel A."/>
            <person name="Rasinkangas P."/>
            <person name="Parkhill J."/>
            <person name="Rea M.C."/>
            <person name="O'Sullivan O."/>
            <person name="Ritari J."/>
            <person name="Douillard F.P."/>
            <person name="Paul Ross R."/>
            <person name="Yang R."/>
            <person name="Briner A.E."/>
            <person name="Felis G.E."/>
            <person name="de Vos W.M."/>
            <person name="Barrangou R."/>
            <person name="Klaenhammer T.R."/>
            <person name="Caufield P.W."/>
            <person name="Cui Y."/>
            <person name="Zhang H."/>
            <person name="O'Toole P.W."/>
        </authorList>
    </citation>
    <scope>NUCLEOTIDE SEQUENCE [LARGE SCALE GENOMIC DNA]</scope>
    <source>
        <strain evidence="3 4">DSM 23365</strain>
    </source>
</reference>
<evidence type="ECO:0000313" key="4">
    <source>
        <dbReference type="Proteomes" id="UP000051442"/>
    </source>
</evidence>
<dbReference type="Proteomes" id="UP000051442">
    <property type="component" value="Unassembled WGS sequence"/>
</dbReference>
<dbReference type="PATRIC" id="fig|1423804.4.peg.3283"/>
<organism evidence="3 4">
    <name type="scientific">Secundilactobacillus similis DSM 23365 = JCM 2765</name>
    <dbReference type="NCBI Taxonomy" id="1423804"/>
    <lineage>
        <taxon>Bacteria</taxon>
        <taxon>Bacillati</taxon>
        <taxon>Bacillota</taxon>
        <taxon>Bacilli</taxon>
        <taxon>Lactobacillales</taxon>
        <taxon>Lactobacillaceae</taxon>
        <taxon>Secundilactobacillus</taxon>
    </lineage>
</organism>
<dbReference type="InterPro" id="IPR029050">
    <property type="entry name" value="Immunoprotect_excell_Ig-like"/>
</dbReference>
<protein>
    <recommendedName>
        <fullName evidence="2">DUF5067 domain-containing protein</fullName>
    </recommendedName>
</protein>
<name>A0A0R2FIW4_9LACO</name>
<evidence type="ECO:0000256" key="1">
    <source>
        <dbReference type="ARBA" id="ARBA00022729"/>
    </source>
</evidence>
<dbReference type="Pfam" id="PF16729">
    <property type="entry name" value="DUF5067"/>
    <property type="match status" value="1"/>
</dbReference>
<evidence type="ECO:0000313" key="3">
    <source>
        <dbReference type="EMBL" id="KRN26149.1"/>
    </source>
</evidence>
<gene>
    <name evidence="3" type="ORF">FD14_GL003050</name>
</gene>
<dbReference type="InterPro" id="IPR031989">
    <property type="entry name" value="DUF5067"/>
</dbReference>
<feature type="domain" description="DUF5067" evidence="2">
    <location>
        <begin position="119"/>
        <end position="242"/>
    </location>
</feature>
<comment type="caution">
    <text evidence="3">The sequence shown here is derived from an EMBL/GenBank/DDBJ whole genome shotgun (WGS) entry which is preliminary data.</text>
</comment>
<dbReference type="Gene3D" id="2.60.40.1240">
    <property type="match status" value="1"/>
</dbReference>
<proteinExistence type="predicted"/>
<dbReference type="OrthoDB" id="2329776at2"/>
<dbReference type="AlphaFoldDB" id="A0A0R2FIW4"/>
<accession>A0A0R2FIW4</accession>
<keyword evidence="1" id="KW-0732">Signal</keyword>